<dbReference type="Proteomes" id="UP001058974">
    <property type="component" value="Chromosome 7"/>
</dbReference>
<name>A0A9D4ZXM8_PEA</name>
<sequence length="242" mass="27713">MQKQPETCVTDYYTKFKSLVDESSELQTLPECSCGAVKVLSQREEEEQVHLFHGGFNSEQYSHIKATILNTYPLSSLRRVLIKCEEKNLVLQQIRKEIPSKLGITKNSKREPTKSEGKQVANFALAAERKEYPEAVTSGHTLHGVRAKNHENAHENMTEFEVPDLREIPHNDQTSGHIESLSIKEAEYTSQTESEPIEKKRVSIDDMNEEVTNDSKKESSSESEREILSEEDPQNIRRTRRP</sequence>
<dbReference type="Gramene" id="Psat07G0416900-T1">
    <property type="protein sequence ID" value="KAI5388371.1"/>
    <property type="gene ID" value="KIW84_074169"/>
</dbReference>
<dbReference type="EMBL" id="JAMSHJ010000007">
    <property type="protein sequence ID" value="KAI5388371.1"/>
    <property type="molecule type" value="Genomic_DNA"/>
</dbReference>
<feature type="region of interest" description="Disordered" evidence="1">
    <location>
        <begin position="162"/>
        <end position="242"/>
    </location>
</feature>
<keyword evidence="3" id="KW-1185">Reference proteome</keyword>
<gene>
    <name evidence="2" type="ORF">KIW84_074169</name>
</gene>
<evidence type="ECO:0008006" key="4">
    <source>
        <dbReference type="Google" id="ProtNLM"/>
    </source>
</evidence>
<feature type="compositionally biased region" description="Basic and acidic residues" evidence="1">
    <location>
        <begin position="213"/>
        <end position="228"/>
    </location>
</feature>
<evidence type="ECO:0000313" key="2">
    <source>
        <dbReference type="EMBL" id="KAI5388371.1"/>
    </source>
</evidence>
<evidence type="ECO:0000313" key="3">
    <source>
        <dbReference type="Proteomes" id="UP001058974"/>
    </source>
</evidence>
<organism evidence="2 3">
    <name type="scientific">Pisum sativum</name>
    <name type="common">Garden pea</name>
    <name type="synonym">Lathyrus oleraceus</name>
    <dbReference type="NCBI Taxonomy" id="3888"/>
    <lineage>
        <taxon>Eukaryota</taxon>
        <taxon>Viridiplantae</taxon>
        <taxon>Streptophyta</taxon>
        <taxon>Embryophyta</taxon>
        <taxon>Tracheophyta</taxon>
        <taxon>Spermatophyta</taxon>
        <taxon>Magnoliopsida</taxon>
        <taxon>eudicotyledons</taxon>
        <taxon>Gunneridae</taxon>
        <taxon>Pentapetalae</taxon>
        <taxon>rosids</taxon>
        <taxon>fabids</taxon>
        <taxon>Fabales</taxon>
        <taxon>Fabaceae</taxon>
        <taxon>Papilionoideae</taxon>
        <taxon>50 kb inversion clade</taxon>
        <taxon>NPAAA clade</taxon>
        <taxon>Hologalegina</taxon>
        <taxon>IRL clade</taxon>
        <taxon>Fabeae</taxon>
        <taxon>Lathyrus</taxon>
    </lineage>
</organism>
<evidence type="ECO:0000256" key="1">
    <source>
        <dbReference type="SAM" id="MobiDB-lite"/>
    </source>
</evidence>
<dbReference type="AlphaFoldDB" id="A0A9D4ZXM8"/>
<protein>
    <recommendedName>
        <fullName evidence="4">Retrotransposon gag domain-containing protein</fullName>
    </recommendedName>
</protein>
<proteinExistence type="predicted"/>
<reference evidence="2 3" key="1">
    <citation type="journal article" date="2022" name="Nat. Genet.">
        <title>Improved pea reference genome and pan-genome highlight genomic features and evolutionary characteristics.</title>
        <authorList>
            <person name="Yang T."/>
            <person name="Liu R."/>
            <person name="Luo Y."/>
            <person name="Hu S."/>
            <person name="Wang D."/>
            <person name="Wang C."/>
            <person name="Pandey M.K."/>
            <person name="Ge S."/>
            <person name="Xu Q."/>
            <person name="Li N."/>
            <person name="Li G."/>
            <person name="Huang Y."/>
            <person name="Saxena R.K."/>
            <person name="Ji Y."/>
            <person name="Li M."/>
            <person name="Yan X."/>
            <person name="He Y."/>
            <person name="Liu Y."/>
            <person name="Wang X."/>
            <person name="Xiang C."/>
            <person name="Varshney R.K."/>
            <person name="Ding H."/>
            <person name="Gao S."/>
            <person name="Zong X."/>
        </authorList>
    </citation>
    <scope>NUCLEOTIDE SEQUENCE [LARGE SCALE GENOMIC DNA]</scope>
    <source>
        <strain evidence="2 3">cv. Zhongwan 6</strain>
    </source>
</reference>
<comment type="caution">
    <text evidence="2">The sequence shown here is derived from an EMBL/GenBank/DDBJ whole genome shotgun (WGS) entry which is preliminary data.</text>
</comment>
<accession>A0A9D4ZXM8</accession>